<feature type="domain" description="C3H1-type" evidence="3">
    <location>
        <begin position="66"/>
        <end position="88"/>
    </location>
</feature>
<evidence type="ECO:0000313" key="5">
    <source>
        <dbReference type="Proteomes" id="UP000515908"/>
    </source>
</evidence>
<evidence type="ECO:0000256" key="2">
    <source>
        <dbReference type="SAM" id="MobiDB-lite"/>
    </source>
</evidence>
<evidence type="ECO:0000313" key="4">
    <source>
        <dbReference type="EMBL" id="CAD2218702.1"/>
    </source>
</evidence>
<reference evidence="4 5" key="1">
    <citation type="submission" date="2020-08" db="EMBL/GenBank/DDBJ databases">
        <authorList>
            <person name="Newling K."/>
            <person name="Davey J."/>
            <person name="Forrester S."/>
        </authorList>
    </citation>
    <scope>NUCLEOTIDE SEQUENCE [LARGE SCALE GENOMIC DNA]</scope>
    <source>
        <strain evidence="5">Crithidia deanei Carvalho (ATCC PRA-265)</strain>
    </source>
</reference>
<feature type="zinc finger region" description="C3H1-type" evidence="1">
    <location>
        <begin position="66"/>
        <end position="88"/>
    </location>
</feature>
<organism evidence="4 5">
    <name type="scientific">Angomonas deanei</name>
    <dbReference type="NCBI Taxonomy" id="59799"/>
    <lineage>
        <taxon>Eukaryota</taxon>
        <taxon>Discoba</taxon>
        <taxon>Euglenozoa</taxon>
        <taxon>Kinetoplastea</taxon>
        <taxon>Metakinetoplastina</taxon>
        <taxon>Trypanosomatida</taxon>
        <taxon>Trypanosomatidae</taxon>
        <taxon>Strigomonadinae</taxon>
        <taxon>Angomonas</taxon>
    </lineage>
</organism>
<dbReference type="InterPro" id="IPR053125">
    <property type="entry name" value="RNA-bd_mRNA_stabilization_reg"/>
</dbReference>
<feature type="domain" description="C3H1-type" evidence="3">
    <location>
        <begin position="169"/>
        <end position="199"/>
    </location>
</feature>
<dbReference type="PANTHER" id="PTHR37035">
    <property type="entry name" value="C3H1-TYPE DOMAIN-CONTAINING PROTEIN-RELATED"/>
    <property type="match status" value="1"/>
</dbReference>
<dbReference type="GO" id="GO:0008270">
    <property type="term" value="F:zinc ion binding"/>
    <property type="evidence" value="ECO:0007669"/>
    <property type="project" value="UniProtKB-KW"/>
</dbReference>
<dbReference type="VEuPathDB" id="TriTrypDB:ADEAN_000619300"/>
<sequence length="313" mass="33593">MSTTHPTTSMKGKSRHEGITPQNILKVDNIPEGTFPVIDPYSKKLFVPLESMMDTRAMHREGVPSLCRIFLEGRCRQGTNCFQAHADTSVIQRLRSEALSQPSCCMAHGAPSSLGDIPEDLLIALKDDDESVVQEISVSEICVTNGFMLLFGAQRQEAELMNTPVVCVPVSALCRLHSGYNGSPCCRFEAECNFVHVCREVVARIAAGKVTEMASTPTFANPPDIMPLEVTVSVSSGRRQMGSSPMIRLSNSTGASPLGPPSGAIYSTLAATAPTGKEPSSPMMSRSVNSTASGTVWRHNPYASSQVSSVIET</sequence>
<protein>
    <recommendedName>
        <fullName evidence="3">C3H1-type domain-containing protein</fullName>
    </recommendedName>
</protein>
<dbReference type="PANTHER" id="PTHR37035:SF2">
    <property type="entry name" value="C3H1-TYPE DOMAIN-CONTAINING PROTEIN"/>
    <property type="match status" value="1"/>
</dbReference>
<dbReference type="InterPro" id="IPR000571">
    <property type="entry name" value="Znf_CCCH"/>
</dbReference>
<feature type="compositionally biased region" description="Polar residues" evidence="2">
    <location>
        <begin position="1"/>
        <end position="11"/>
    </location>
</feature>
<keyword evidence="1" id="KW-0479">Metal-binding</keyword>
<proteinExistence type="predicted"/>
<feature type="zinc finger region" description="C3H1-type" evidence="1">
    <location>
        <begin position="169"/>
        <end position="199"/>
    </location>
</feature>
<dbReference type="EMBL" id="LR877156">
    <property type="protein sequence ID" value="CAD2218702.1"/>
    <property type="molecule type" value="Genomic_DNA"/>
</dbReference>
<accession>S9WLK6</accession>
<keyword evidence="5" id="KW-1185">Reference proteome</keyword>
<feature type="region of interest" description="Disordered" evidence="2">
    <location>
        <begin position="273"/>
        <end position="296"/>
    </location>
</feature>
<evidence type="ECO:0000259" key="3">
    <source>
        <dbReference type="PROSITE" id="PS50103"/>
    </source>
</evidence>
<dbReference type="OrthoDB" id="270163at2759"/>
<name>S9WLK6_9TRYP</name>
<feature type="region of interest" description="Disordered" evidence="2">
    <location>
        <begin position="1"/>
        <end position="22"/>
    </location>
</feature>
<dbReference type="Proteomes" id="UP000515908">
    <property type="component" value="Chromosome 12"/>
</dbReference>
<dbReference type="AlphaFoldDB" id="S9WLK6"/>
<dbReference type="PROSITE" id="PS50103">
    <property type="entry name" value="ZF_C3H1"/>
    <property type="match status" value="2"/>
</dbReference>
<evidence type="ECO:0000256" key="1">
    <source>
        <dbReference type="PROSITE-ProRule" id="PRU00723"/>
    </source>
</evidence>
<feature type="compositionally biased region" description="Polar residues" evidence="2">
    <location>
        <begin position="282"/>
        <end position="294"/>
    </location>
</feature>
<keyword evidence="1" id="KW-0863">Zinc-finger</keyword>
<keyword evidence="1" id="KW-0862">Zinc</keyword>
<gene>
    <name evidence="4" type="ORF">ADEAN_000619300</name>
</gene>